<dbReference type="EMBL" id="HBEM01033186">
    <property type="protein sequence ID" value="CAD8463692.1"/>
    <property type="molecule type" value="Transcribed_RNA"/>
</dbReference>
<dbReference type="GO" id="GO:0006487">
    <property type="term" value="P:protein N-linked glycosylation"/>
    <property type="evidence" value="ECO:0007669"/>
    <property type="project" value="TreeGrafter"/>
</dbReference>
<feature type="compositionally biased region" description="Basic and acidic residues" evidence="1">
    <location>
        <begin position="515"/>
        <end position="529"/>
    </location>
</feature>
<keyword evidence="2" id="KW-0812">Transmembrane</keyword>
<protein>
    <submittedName>
        <fullName evidence="3">Uncharacterized protein</fullName>
    </submittedName>
</protein>
<dbReference type="GO" id="GO:0046921">
    <property type="term" value="F:alpha-(1-&gt;6)-fucosyltransferase activity"/>
    <property type="evidence" value="ECO:0007669"/>
    <property type="project" value="TreeGrafter"/>
</dbReference>
<keyword evidence="2" id="KW-1133">Transmembrane helix</keyword>
<proteinExistence type="predicted"/>
<evidence type="ECO:0000256" key="2">
    <source>
        <dbReference type="SAM" id="Phobius"/>
    </source>
</evidence>
<dbReference type="PANTHER" id="PTHR13132">
    <property type="entry name" value="ALPHA- 1,6 -FUCOSYLTRANSFERASE"/>
    <property type="match status" value="1"/>
</dbReference>
<keyword evidence="2" id="KW-0472">Membrane</keyword>
<evidence type="ECO:0000256" key="1">
    <source>
        <dbReference type="SAM" id="MobiDB-lite"/>
    </source>
</evidence>
<evidence type="ECO:0000313" key="3">
    <source>
        <dbReference type="EMBL" id="CAD8463692.1"/>
    </source>
</evidence>
<name>A0A7S0H9D5_9EUKA</name>
<sequence>MSRRRPGCIADSSMALSFAVGILIAMLQILGYGFRLSPDSSLPTNSKYLNHFSVDLHHKLINLTREIQFVQQQIKDNPNPTLSTSEIIKKKKNNKTDIAHGTPELTDTRRHFLEIESLESVKIRENEPKVLILTTSKRSTTRMQAADMVDNFLSRHSIYQIHQPEPSSDKDPLIWTLELLPHPELEVYRALDRLQHDQASGNCAANGQSKYWCSGWHADLWYAARGSLNLALTNNRPLSLVFPDVCKESHKKFVKAWHYAADACEAKDLSCYFLNYTSCPRPEKFDKSKEMFDLKRTIPDKFESLFSNHHALKGKSTVKLWDVHNAAPGEFYNFLLYMYLTRMRYWVRQEVMKRVEEFKLKEPCAVMHVRQNDIALHDNWRRFYYPLSAYIGEAKDAIDAMGIKTIFLMTDSGDVIDETKKHPEFEWRWMEKHRFRRNEKINFENQFPSGSPKEESIALLTLFHLASECRLFIGGVSGFGTLAYRYMCLLHTKNVWDCPPHRVVDQHKAYTGMHDNPDPRHNKSSEHFGKKAVKYSGYTETDKEGVPYPEEVKGSPEHKQMQNHKKEEAKRQK</sequence>
<reference evidence="3" key="1">
    <citation type="submission" date="2021-01" db="EMBL/GenBank/DDBJ databases">
        <authorList>
            <person name="Corre E."/>
            <person name="Pelletier E."/>
            <person name="Niang G."/>
            <person name="Scheremetjew M."/>
            <person name="Finn R."/>
            <person name="Kale V."/>
            <person name="Holt S."/>
            <person name="Cochrane G."/>
            <person name="Meng A."/>
            <person name="Brown T."/>
            <person name="Cohen L."/>
        </authorList>
    </citation>
    <scope>NUCLEOTIDE SEQUENCE</scope>
    <source>
        <strain evidence="3">CCMP2058</strain>
    </source>
</reference>
<feature type="transmembrane region" description="Helical" evidence="2">
    <location>
        <begin position="12"/>
        <end position="34"/>
    </location>
</feature>
<gene>
    <name evidence="3" type="ORF">LAMO00422_LOCUS22655</name>
</gene>
<feature type="region of interest" description="Disordered" evidence="1">
    <location>
        <begin position="510"/>
        <end position="573"/>
    </location>
</feature>
<dbReference type="PANTHER" id="PTHR13132:SF29">
    <property type="entry name" value="ALPHA-(1,6)-FUCOSYLTRANSFERASE"/>
    <property type="match status" value="1"/>
</dbReference>
<organism evidence="3">
    <name type="scientific">Amorphochlora amoebiformis</name>
    <dbReference type="NCBI Taxonomy" id="1561963"/>
    <lineage>
        <taxon>Eukaryota</taxon>
        <taxon>Sar</taxon>
        <taxon>Rhizaria</taxon>
        <taxon>Cercozoa</taxon>
        <taxon>Chlorarachniophyceae</taxon>
        <taxon>Amorphochlora</taxon>
    </lineage>
</organism>
<dbReference type="Gene3D" id="3.40.50.11350">
    <property type="match status" value="1"/>
</dbReference>
<feature type="compositionally biased region" description="Basic and acidic residues" evidence="1">
    <location>
        <begin position="540"/>
        <end position="573"/>
    </location>
</feature>
<dbReference type="AlphaFoldDB" id="A0A7S0H9D5"/>
<accession>A0A7S0H9D5</accession>